<sequence length="210" mass="24258">MKKAFVVDFDGTITVQDVGFSIIKQLASEGWEEIGNLWLSKKIGTAKCGKMQWDLIKHDEEYIKSFVGKFPINKGFREFVEEIKKNSYEMIVASDGYDIYINEILKTNGFEGLKVVCNSAKYDNGWKLSFLNTSEECGFCGNCKKRIVDDLKNRGYKVYYIGDGHSDICASKDADVVFAKSFLKQHYENKELPYHNFDNFFDILEYMKKN</sequence>
<evidence type="ECO:0000256" key="2">
    <source>
        <dbReference type="ARBA" id="ARBA00009184"/>
    </source>
</evidence>
<dbReference type="Pfam" id="PF06888">
    <property type="entry name" value="Put_Phosphatase"/>
    <property type="match status" value="1"/>
</dbReference>
<dbReference type="GO" id="GO:0036424">
    <property type="term" value="F:L-phosphoserine phosphatase activity"/>
    <property type="evidence" value="ECO:0007669"/>
    <property type="project" value="TreeGrafter"/>
</dbReference>
<dbReference type="KEGG" id="cck:Ccar_01480"/>
<dbReference type="Proteomes" id="UP000004198">
    <property type="component" value="Unassembled WGS sequence"/>
</dbReference>
<keyword evidence="4" id="KW-0378">Hydrolase</keyword>
<evidence type="ECO:0000313" key="7">
    <source>
        <dbReference type="Proteomes" id="UP000004198"/>
    </source>
</evidence>
<keyword evidence="5" id="KW-0460">Magnesium</keyword>
<dbReference type="NCBIfam" id="TIGR01488">
    <property type="entry name" value="HAD-SF-IB"/>
    <property type="match status" value="1"/>
</dbReference>
<dbReference type="InterPro" id="IPR050582">
    <property type="entry name" value="HAD-like_SerB"/>
</dbReference>
<reference evidence="6 7" key="1">
    <citation type="submission" date="2009-06" db="EMBL/GenBank/DDBJ databases">
        <title>The draft genome of Clostridium carboxidivorans P7.</title>
        <authorList>
            <consortium name="US DOE Joint Genome Institute (JGI-PGF)"/>
            <person name="Lucas S."/>
            <person name="Copeland A."/>
            <person name="Lapidus A."/>
            <person name="Glavina del Rio T."/>
            <person name="Tice H."/>
            <person name="Bruce D."/>
            <person name="Goodwin L."/>
            <person name="Pitluck S."/>
            <person name="Larimer F."/>
            <person name="Land M.L."/>
            <person name="Hauser L."/>
            <person name="Hemme C.L."/>
        </authorList>
    </citation>
    <scope>NUCLEOTIDE SEQUENCE [LARGE SCALE GENOMIC DNA]</scope>
    <source>
        <strain evidence="6 7">P7</strain>
    </source>
</reference>
<dbReference type="STRING" id="536227.Ccar_01480"/>
<dbReference type="AlphaFoldDB" id="C6PWR0"/>
<proteinExistence type="inferred from homology"/>
<dbReference type="InterPro" id="IPR023214">
    <property type="entry name" value="HAD_sf"/>
</dbReference>
<dbReference type="GO" id="GO:0000287">
    <property type="term" value="F:magnesium ion binding"/>
    <property type="evidence" value="ECO:0007669"/>
    <property type="project" value="TreeGrafter"/>
</dbReference>
<accession>C6PWR0</accession>
<comment type="similarity">
    <text evidence="2">Belongs to the HAD-like hydrolase superfamily. SerB family.</text>
</comment>
<comment type="caution">
    <text evidence="6">The sequence shown here is derived from an EMBL/GenBank/DDBJ whole genome shotgun (WGS) entry which is preliminary data.</text>
</comment>
<keyword evidence="7" id="KW-1185">Reference proteome</keyword>
<organism evidence="6 7">
    <name type="scientific">Clostridium carboxidivorans P7</name>
    <dbReference type="NCBI Taxonomy" id="536227"/>
    <lineage>
        <taxon>Bacteria</taxon>
        <taxon>Bacillati</taxon>
        <taxon>Bacillota</taxon>
        <taxon>Clostridia</taxon>
        <taxon>Eubacteriales</taxon>
        <taxon>Clostridiaceae</taxon>
        <taxon>Clostridium</taxon>
    </lineage>
</organism>
<dbReference type="EMBL" id="ACVI01000057">
    <property type="protein sequence ID" value="EET86348.1"/>
    <property type="molecule type" value="Genomic_DNA"/>
</dbReference>
<dbReference type="PANTHER" id="PTHR43344">
    <property type="entry name" value="PHOSPHOSERINE PHOSPHATASE"/>
    <property type="match status" value="1"/>
</dbReference>
<name>C6PWR0_9CLOT</name>
<dbReference type="SUPFAM" id="SSF56784">
    <property type="entry name" value="HAD-like"/>
    <property type="match status" value="1"/>
</dbReference>
<dbReference type="InterPro" id="IPR036412">
    <property type="entry name" value="HAD-like_sf"/>
</dbReference>
<dbReference type="PATRIC" id="fig|536227.13.peg.322"/>
<evidence type="ECO:0000256" key="5">
    <source>
        <dbReference type="ARBA" id="ARBA00022842"/>
    </source>
</evidence>
<dbReference type="NCBIfam" id="TIGR01489">
    <property type="entry name" value="DKMTPPase-SF"/>
    <property type="match status" value="1"/>
</dbReference>
<protein>
    <submittedName>
        <fullName evidence="6">2,3-diketo-5-methylthio-1-phosphopentane phosphatase</fullName>
    </submittedName>
</protein>
<keyword evidence="3" id="KW-0479">Metal-binding</keyword>
<dbReference type="PANTHER" id="PTHR43344:SF21">
    <property type="entry name" value="POLYOL PHOSPHATE PHOSPHATASE PYP1"/>
    <property type="match status" value="1"/>
</dbReference>
<dbReference type="InterPro" id="IPR006384">
    <property type="entry name" value="HAD_hydro_PyrdxlP_Pase-like"/>
</dbReference>
<evidence type="ECO:0000256" key="3">
    <source>
        <dbReference type="ARBA" id="ARBA00022723"/>
    </source>
</evidence>
<evidence type="ECO:0000256" key="1">
    <source>
        <dbReference type="ARBA" id="ARBA00001946"/>
    </source>
</evidence>
<dbReference type="Gene3D" id="3.40.50.1000">
    <property type="entry name" value="HAD superfamily/HAD-like"/>
    <property type="match status" value="1"/>
</dbReference>
<dbReference type="InterPro" id="IPR016965">
    <property type="entry name" value="Pase_PHOSPHO-typ"/>
</dbReference>
<comment type="cofactor">
    <cofactor evidence="1">
        <name>Mg(2+)</name>
        <dbReference type="ChEBI" id="CHEBI:18420"/>
    </cofactor>
</comment>
<evidence type="ECO:0000313" key="6">
    <source>
        <dbReference type="EMBL" id="EET86348.1"/>
    </source>
</evidence>
<evidence type="ECO:0000256" key="4">
    <source>
        <dbReference type="ARBA" id="ARBA00022801"/>
    </source>
</evidence>
<dbReference type="eggNOG" id="COG4359">
    <property type="taxonomic scope" value="Bacteria"/>
</dbReference>
<dbReference type="Gene3D" id="3.90.1470.20">
    <property type="match status" value="1"/>
</dbReference>
<dbReference type="OrthoDB" id="9804940at2"/>
<dbReference type="GO" id="GO:0005737">
    <property type="term" value="C:cytoplasm"/>
    <property type="evidence" value="ECO:0007669"/>
    <property type="project" value="TreeGrafter"/>
</dbReference>
<dbReference type="GO" id="GO:0006564">
    <property type="term" value="P:L-serine biosynthetic process"/>
    <property type="evidence" value="ECO:0007669"/>
    <property type="project" value="TreeGrafter"/>
</dbReference>
<dbReference type="RefSeq" id="WP_007062112.1">
    <property type="nucleotide sequence ID" value="NZ_ACVI01000057.1"/>
</dbReference>
<gene>
    <name evidence="6" type="ORF">CcarbDRAFT_3227</name>
</gene>